<gene>
    <name evidence="2" type="ORF">MSZNOR_4338</name>
</gene>
<dbReference type="EMBL" id="OX458333">
    <property type="protein sequence ID" value="CAI8945728.1"/>
    <property type="molecule type" value="Genomic_DNA"/>
</dbReference>
<keyword evidence="3" id="KW-1185">Reference proteome</keyword>
<feature type="region of interest" description="Disordered" evidence="1">
    <location>
        <begin position="23"/>
        <end position="134"/>
    </location>
</feature>
<sequence length="134" mass="15241">MTKRETVVFALLIGFSALVAEEASAQDRDGHGRLLDEPRSGLYREPSQDIRQDQKSLRQDFRGEIQERARDRGAGRGGVRPRRGEGGRESLMTPEERGQYQDRYRELREGKKGLRGLNDDAGTVRGWRGRGENQ</sequence>
<reference evidence="2 3" key="1">
    <citation type="submission" date="2023-03" db="EMBL/GenBank/DDBJ databases">
        <authorList>
            <person name="Pearce D."/>
        </authorList>
    </citation>
    <scope>NUCLEOTIDE SEQUENCE [LARGE SCALE GENOMIC DNA]</scope>
    <source>
        <strain evidence="2">Msz</strain>
    </source>
</reference>
<evidence type="ECO:0000313" key="2">
    <source>
        <dbReference type="EMBL" id="CAI8945728.1"/>
    </source>
</evidence>
<name>A0ABN8X8R9_9GAMM</name>
<protein>
    <submittedName>
        <fullName evidence="2">Uncharacterized protein</fullName>
    </submittedName>
</protein>
<accession>A0ABN8X8R9</accession>
<evidence type="ECO:0000256" key="1">
    <source>
        <dbReference type="SAM" id="MobiDB-lite"/>
    </source>
</evidence>
<evidence type="ECO:0000313" key="3">
    <source>
        <dbReference type="Proteomes" id="UP001162030"/>
    </source>
</evidence>
<organism evidence="2 3">
    <name type="scientific">Methylocaldum szegediense</name>
    <dbReference type="NCBI Taxonomy" id="73780"/>
    <lineage>
        <taxon>Bacteria</taxon>
        <taxon>Pseudomonadati</taxon>
        <taxon>Pseudomonadota</taxon>
        <taxon>Gammaproteobacteria</taxon>
        <taxon>Methylococcales</taxon>
        <taxon>Methylococcaceae</taxon>
        <taxon>Methylocaldum</taxon>
    </lineage>
</organism>
<feature type="compositionally biased region" description="Basic and acidic residues" evidence="1">
    <location>
        <begin position="46"/>
        <end position="74"/>
    </location>
</feature>
<proteinExistence type="predicted"/>
<dbReference type="RefSeq" id="WP_026609728.1">
    <property type="nucleotide sequence ID" value="NZ_OX458333.1"/>
</dbReference>
<feature type="compositionally biased region" description="Basic and acidic residues" evidence="1">
    <location>
        <begin position="82"/>
        <end position="112"/>
    </location>
</feature>
<feature type="compositionally biased region" description="Basic and acidic residues" evidence="1">
    <location>
        <begin position="25"/>
        <end position="39"/>
    </location>
</feature>
<dbReference type="Proteomes" id="UP001162030">
    <property type="component" value="Chromosome"/>
</dbReference>